<gene>
    <name evidence="3" type="primary">bcrC</name>
    <name evidence="3" type="ORF">GCM10011611_37900</name>
</gene>
<evidence type="ECO:0000313" key="3">
    <source>
        <dbReference type="EMBL" id="GGF28278.1"/>
    </source>
</evidence>
<dbReference type="SUPFAM" id="SSF48317">
    <property type="entry name" value="Acid phosphatase/Vanadium-dependent haloperoxidase"/>
    <property type="match status" value="1"/>
</dbReference>
<dbReference type="SMART" id="SM00014">
    <property type="entry name" value="acidPPc"/>
    <property type="match status" value="1"/>
</dbReference>
<keyword evidence="1" id="KW-0472">Membrane</keyword>
<dbReference type="AlphaFoldDB" id="A0A8J2YVJ5"/>
<reference evidence="3" key="2">
    <citation type="submission" date="2020-09" db="EMBL/GenBank/DDBJ databases">
        <authorList>
            <person name="Sun Q."/>
            <person name="Zhou Y."/>
        </authorList>
    </citation>
    <scope>NUCLEOTIDE SEQUENCE</scope>
    <source>
        <strain evidence="3">CGMCC 1.15725</strain>
    </source>
</reference>
<proteinExistence type="predicted"/>
<dbReference type="EMBL" id="BMJQ01000010">
    <property type="protein sequence ID" value="GGF28278.1"/>
    <property type="molecule type" value="Genomic_DNA"/>
</dbReference>
<evidence type="ECO:0000259" key="2">
    <source>
        <dbReference type="SMART" id="SM00014"/>
    </source>
</evidence>
<feature type="transmembrane region" description="Helical" evidence="1">
    <location>
        <begin position="174"/>
        <end position="197"/>
    </location>
</feature>
<feature type="domain" description="Phosphatidic acid phosphatase type 2/haloperoxidase" evidence="2">
    <location>
        <begin position="72"/>
        <end position="189"/>
    </location>
</feature>
<feature type="transmembrane region" description="Helical" evidence="1">
    <location>
        <begin position="36"/>
        <end position="52"/>
    </location>
</feature>
<evidence type="ECO:0000256" key="1">
    <source>
        <dbReference type="SAM" id="Phobius"/>
    </source>
</evidence>
<sequence length="242" mass="27242">MNFDSIDLPILRFLTSFVGKSLLFDHLVHAVSRYDTFKGVVMMSLLWFAWFVRPAGGSLGATGIDDEAARRVRLMLVLAGSVATVVLSRVLQLVFHIHQRPILANLGLNFPPFMDAGSVNHWNSFPSDHSMLFFSLSTGLWMVDRRLGWLGFFWSAVVIDLPRVYLGIHYPSDVFAGAILGVLCMVGFLALPLRELAERALAWGNQHRALFYWIAFMVTEQVAHLFDDFRKLGFTLLGHVEG</sequence>
<dbReference type="InterPro" id="IPR000326">
    <property type="entry name" value="PAP2/HPO"/>
</dbReference>
<name>A0A8J2YVJ5_9PROT</name>
<reference evidence="3" key="1">
    <citation type="journal article" date="2014" name="Int. J. Syst. Evol. Microbiol.">
        <title>Complete genome sequence of Corynebacterium casei LMG S-19264T (=DSM 44701T), isolated from a smear-ripened cheese.</title>
        <authorList>
            <consortium name="US DOE Joint Genome Institute (JGI-PGF)"/>
            <person name="Walter F."/>
            <person name="Albersmeier A."/>
            <person name="Kalinowski J."/>
            <person name="Ruckert C."/>
        </authorList>
    </citation>
    <scope>NUCLEOTIDE SEQUENCE</scope>
    <source>
        <strain evidence="3">CGMCC 1.15725</strain>
    </source>
</reference>
<feature type="transmembrane region" description="Helical" evidence="1">
    <location>
        <begin position="209"/>
        <end position="226"/>
    </location>
</feature>
<comment type="caution">
    <text evidence="3">The sequence shown here is derived from an EMBL/GenBank/DDBJ whole genome shotgun (WGS) entry which is preliminary data.</text>
</comment>
<dbReference type="CDD" id="cd01610">
    <property type="entry name" value="PAP2_like"/>
    <property type="match status" value="1"/>
</dbReference>
<dbReference type="InterPro" id="IPR036938">
    <property type="entry name" value="PAP2/HPO_sf"/>
</dbReference>
<accession>A0A8J2YVJ5</accession>
<keyword evidence="1" id="KW-0812">Transmembrane</keyword>
<dbReference type="RefSeq" id="WP_189048626.1">
    <property type="nucleotide sequence ID" value="NZ_BMJQ01000010.1"/>
</dbReference>
<evidence type="ECO:0000313" key="4">
    <source>
        <dbReference type="Proteomes" id="UP000646365"/>
    </source>
</evidence>
<keyword evidence="4" id="KW-1185">Reference proteome</keyword>
<dbReference type="PANTHER" id="PTHR14969">
    <property type="entry name" value="SPHINGOSINE-1-PHOSPHATE PHOSPHOHYDROLASE"/>
    <property type="match status" value="1"/>
</dbReference>
<keyword evidence="1" id="KW-1133">Transmembrane helix</keyword>
<dbReference type="Pfam" id="PF01569">
    <property type="entry name" value="PAP2"/>
    <property type="match status" value="1"/>
</dbReference>
<dbReference type="PANTHER" id="PTHR14969:SF13">
    <property type="entry name" value="AT30094P"/>
    <property type="match status" value="1"/>
</dbReference>
<dbReference type="Gene3D" id="1.20.144.10">
    <property type="entry name" value="Phosphatidic acid phosphatase type 2/haloperoxidase"/>
    <property type="match status" value="1"/>
</dbReference>
<organism evidence="3 4">
    <name type="scientific">Aliidongia dinghuensis</name>
    <dbReference type="NCBI Taxonomy" id="1867774"/>
    <lineage>
        <taxon>Bacteria</taxon>
        <taxon>Pseudomonadati</taxon>
        <taxon>Pseudomonadota</taxon>
        <taxon>Alphaproteobacteria</taxon>
        <taxon>Rhodospirillales</taxon>
        <taxon>Dongiaceae</taxon>
        <taxon>Aliidongia</taxon>
    </lineage>
</organism>
<dbReference type="Proteomes" id="UP000646365">
    <property type="component" value="Unassembled WGS sequence"/>
</dbReference>
<feature type="transmembrane region" description="Helical" evidence="1">
    <location>
        <begin position="72"/>
        <end position="91"/>
    </location>
</feature>
<protein>
    <submittedName>
        <fullName evidence="3">Undecaprenyl-diphosphatase</fullName>
    </submittedName>
</protein>